<evidence type="ECO:0000313" key="6">
    <source>
        <dbReference type="Proteomes" id="UP000510886"/>
    </source>
</evidence>
<organism evidence="5 6">
    <name type="scientific">Ligilactobacillus saerimneri</name>
    <dbReference type="NCBI Taxonomy" id="228229"/>
    <lineage>
        <taxon>Bacteria</taxon>
        <taxon>Bacillati</taxon>
        <taxon>Bacillota</taxon>
        <taxon>Bacilli</taxon>
        <taxon>Lactobacillales</taxon>
        <taxon>Lactobacillaceae</taxon>
        <taxon>Ligilactobacillus</taxon>
    </lineage>
</organism>
<name>A0A7H9ELR4_9LACO</name>
<accession>A0A7H9ELR4</accession>
<dbReference type="Proteomes" id="UP000510886">
    <property type="component" value="Chromosome"/>
</dbReference>
<dbReference type="Pfam" id="PF17966">
    <property type="entry name" value="Muc_B2"/>
    <property type="match status" value="1"/>
</dbReference>
<dbReference type="Gene3D" id="2.60.40.4300">
    <property type="match status" value="1"/>
</dbReference>
<keyword evidence="1" id="KW-0732">Signal</keyword>
<dbReference type="InterPro" id="IPR041495">
    <property type="entry name" value="Mub_B2"/>
</dbReference>
<evidence type="ECO:0000256" key="1">
    <source>
        <dbReference type="ARBA" id="ARBA00022729"/>
    </source>
</evidence>
<proteinExistence type="predicted"/>
<dbReference type="Pfam" id="PF04650">
    <property type="entry name" value="YSIRK_signal"/>
    <property type="match status" value="1"/>
</dbReference>
<reference evidence="5 6" key="1">
    <citation type="submission" date="2020-01" db="EMBL/GenBank/DDBJ databases">
        <title>Complete and circular genome sequences of six lactobacillus isolates from horses.</title>
        <authorList>
            <person name="Hassan H.M."/>
        </authorList>
    </citation>
    <scope>NUCLEOTIDE SEQUENCE [LARGE SCALE GENOMIC DNA]</scope>
    <source>
        <strain evidence="5 6">1A</strain>
    </source>
</reference>
<feature type="region of interest" description="Disordered" evidence="2">
    <location>
        <begin position="59"/>
        <end position="146"/>
    </location>
</feature>
<gene>
    <name evidence="5" type="ORF">GTO87_06830</name>
</gene>
<dbReference type="InterPro" id="IPR005877">
    <property type="entry name" value="YSIRK_signal_dom"/>
</dbReference>
<feature type="compositionally biased region" description="Polar residues" evidence="2">
    <location>
        <begin position="68"/>
        <end position="82"/>
    </location>
</feature>
<feature type="domain" description="YSIRK Gram-positive signal peptide" evidence="3">
    <location>
        <begin position="18"/>
        <end position="40"/>
    </location>
</feature>
<dbReference type="RefSeq" id="WP_180848572.1">
    <property type="nucleotide sequence ID" value="NZ_CP047418.1"/>
</dbReference>
<evidence type="ECO:0000256" key="2">
    <source>
        <dbReference type="SAM" id="MobiDB-lite"/>
    </source>
</evidence>
<dbReference type="NCBIfam" id="TIGR01168">
    <property type="entry name" value="YSIRK_signal"/>
    <property type="match status" value="1"/>
</dbReference>
<sequence length="819" mass="89001">MYSRNNHYLRQQRQAHTKPRYGLRKFSFGVASVLIGMTLFWGGSHPAHAAEIPTVATASSTSTMANTPVTPTATSSSNSENLVTSGAASSSSVTANANSDTTSRVTTTTSTITQKATAATESPATNNTTTGTTAVATATPDNQQEVTVTPRQAFWIGHASTDPTTYVSNYTNLRNVASVTWQNPGVFANLEPGNVKATIVITYQDGTTTTKDVSFAAYQDSVILKYVDANTGQAFNVNYGKNIQAGFDRLDWGYVPTNGEFHVANVYPYWSGVAASPDNFIPIQQGYGLLKITKGSIDGPAVSYRDIKFTEEPDTYYIQYARFKDIVVTGVDEKGNVLYRYTLPTTYALPAGLNPYYEWEGDQYTTQALDVPHYTLDTTQLPINASGDLNGAPDQLQNGTDTTTNVTYVYHFDGTATSSDDNDKKITTPKVITHSVSASANLSGGRTDDSFDVTEIINGIIAAAKQRDLVYLGNVGREVGHTPYTNRRIVVARAHYGKYFITVKIDGKESKIYSINGVTGPSYDLTNIITQIKARYSDYTFIGTQGDISGNQTIFDHTVIMNFVSHHTVPIQYVDDNDNGKTVGDGSSISGNTGQTVIPTYTIPDGYDYVSGRQDNYTFAATDNPAIIIHLRHQHKEVTENKTITETIHYVYPNGQIAQPDRVATVTLSRKGDQDIVTGTITWAAWSTGKFDTVVTPTITGYTPDLAAVAPIVVDATTGDIIKMVTYTKDPVPTPQVPVKSIDELQDPPVTPIPFLSPVAEAKKPNVKVQHRVLAPITEKQRLPQTGDEQASLEFGIGIVLIMSALGLSEIEKNRNKQE</sequence>
<protein>
    <submittedName>
        <fullName evidence="5">YSIRK-type signal peptide-containing protein</fullName>
    </submittedName>
</protein>
<dbReference type="Gene3D" id="3.10.20.320">
    <property type="entry name" value="Putative peptidoglycan bound protein (lpxtg motif)"/>
    <property type="match status" value="2"/>
</dbReference>
<evidence type="ECO:0000313" key="5">
    <source>
        <dbReference type="EMBL" id="QLL78329.1"/>
    </source>
</evidence>
<feature type="domain" description="Mub B2-like" evidence="4">
    <location>
        <begin position="636"/>
        <end position="730"/>
    </location>
</feature>
<evidence type="ECO:0000259" key="4">
    <source>
        <dbReference type="Pfam" id="PF17966"/>
    </source>
</evidence>
<dbReference type="AlphaFoldDB" id="A0A7H9ELR4"/>
<dbReference type="EMBL" id="CP047418">
    <property type="protein sequence ID" value="QLL78329.1"/>
    <property type="molecule type" value="Genomic_DNA"/>
</dbReference>
<dbReference type="KEGG" id="lsw:GTO87_06830"/>
<feature type="compositionally biased region" description="Low complexity" evidence="2">
    <location>
        <begin position="83"/>
        <end position="139"/>
    </location>
</feature>
<evidence type="ECO:0000259" key="3">
    <source>
        <dbReference type="Pfam" id="PF04650"/>
    </source>
</evidence>